<evidence type="ECO:0000256" key="1">
    <source>
        <dbReference type="SAM" id="MobiDB-lite"/>
    </source>
</evidence>
<accession>A0ABT6HKL8</accession>
<dbReference type="Pfam" id="PF13191">
    <property type="entry name" value="AAA_16"/>
    <property type="match status" value="1"/>
</dbReference>
<dbReference type="InterPro" id="IPR027417">
    <property type="entry name" value="P-loop_NTPase"/>
</dbReference>
<keyword evidence="4" id="KW-1185">Reference proteome</keyword>
<dbReference type="EMBL" id="JARWBG010000007">
    <property type="protein sequence ID" value="MDH2388840.1"/>
    <property type="molecule type" value="Genomic_DNA"/>
</dbReference>
<protein>
    <submittedName>
        <fullName evidence="3">ATP-binding protein</fullName>
    </submittedName>
</protein>
<dbReference type="GO" id="GO:0005524">
    <property type="term" value="F:ATP binding"/>
    <property type="evidence" value="ECO:0007669"/>
    <property type="project" value="UniProtKB-KW"/>
</dbReference>
<sequence>MSTGPSEASGSARSEFGARLREELRASAAREPAVSGTRRGYRAAACLLSCFDPRRLALPGQERPDGRAAVELVDDCTATGAQDRVEWTLLPGVRETALRSLSGPGEALRALESNLAVLPDEPGPEHLCLAALRGGKLTPGDDAEQLADLLQAVLWLRLIPGMSGLPEVGGVRARLERARLMQPLERLLRDPFVGREAELGELRGFVDGRAAGRAPSPPLVIHGPGGVGKSTLLAAFLLDSLRRTPGFPFTYIDFERPTLSVHEPVTLIAESARQLGIQYPAFRAAFDVLEDECRRTARSQRARQEQVVQLRGLATTRAGPGRRSSEQFQLSAVEEETELVTRTAALLRRAVAPADPPFVLVMDSFEEAQYRASPALGRMWAVFGALRQAYPRLRVIASGRAPVGHPAQSAVPLEIALGELDPDSAVALLVACGVRDAEAARLLAERVGGHPLSLKLAARAALSAQDRGERLDTLIGGLPARRRRFFRRVDQMLVQGLLYERILHHIPDEEVRRLAHPGLVLRVITPEIIQEVLAVPCGLRVDSPEDARRLFDALARIDLVEPAGPDAVRHRPDVRAIMLRLSGSDRAAVMRDIEQRAVAYYAARDGVQARAEEIYHRLRLNESPRAVEERWLPGVERLLVGAQQEMNPRAAGLITAHLGGVAPRKVLAEADQEDWERIAAREVEDLLAQGFAEEALVRLGERRPWTPCSALHSLWAETLNRLGRRAEARAAASDAVAEAGKAGCAGRQLELLLLAARLDEEAGEATAADRRLRAAEDLAVSLGQDLEAMGALLARARLAARATAGDREADARLARRLRTLPDSALAGQPALVRAVASQVYPQDPGALDHAVGLVGLPEGDEALELLGGGVRRAVEARPALLGPLMEALDRTAGPEETEAPEGKAGSEGTAPADVTDILRLARERGTLDDLARQLLALPDDSGEIAAGVAAAMCAGSEGDGPAGPGGP</sequence>
<evidence type="ECO:0000313" key="4">
    <source>
        <dbReference type="Proteomes" id="UP001223144"/>
    </source>
</evidence>
<comment type="caution">
    <text evidence="3">The sequence shown here is derived from an EMBL/GenBank/DDBJ whole genome shotgun (WGS) entry which is preliminary data.</text>
</comment>
<name>A0ABT6HKL8_9ACTN</name>
<dbReference type="RefSeq" id="WP_279927126.1">
    <property type="nucleotide sequence ID" value="NZ_JARWBG010000007.1"/>
</dbReference>
<gene>
    <name evidence="3" type="ORF">QCN29_08570</name>
</gene>
<feature type="domain" description="AAA+ ATPase" evidence="2">
    <location>
        <begin position="215"/>
        <end position="421"/>
    </location>
</feature>
<dbReference type="InterPro" id="IPR041664">
    <property type="entry name" value="AAA_16"/>
</dbReference>
<dbReference type="Proteomes" id="UP001223144">
    <property type="component" value="Unassembled WGS sequence"/>
</dbReference>
<reference evidence="3 4" key="1">
    <citation type="submission" date="2023-04" db="EMBL/GenBank/DDBJ databases">
        <title>Streptomyces chengmaiensis sp. nov. isolated from the stem of mangrove plant in Hainan.</title>
        <authorList>
            <person name="Huang X."/>
            <person name="Zhou S."/>
            <person name="Chu X."/>
            <person name="Xie Y."/>
            <person name="Lin Y."/>
        </authorList>
    </citation>
    <scope>NUCLEOTIDE SEQUENCE [LARGE SCALE GENOMIC DNA]</scope>
    <source>
        <strain evidence="3 4">HNM0663</strain>
    </source>
</reference>
<evidence type="ECO:0000313" key="3">
    <source>
        <dbReference type="EMBL" id="MDH2388840.1"/>
    </source>
</evidence>
<feature type="region of interest" description="Disordered" evidence="1">
    <location>
        <begin position="891"/>
        <end position="912"/>
    </location>
</feature>
<dbReference type="Gene3D" id="3.40.50.300">
    <property type="entry name" value="P-loop containing nucleotide triphosphate hydrolases"/>
    <property type="match status" value="1"/>
</dbReference>
<dbReference type="InterPro" id="IPR003593">
    <property type="entry name" value="AAA+_ATPase"/>
</dbReference>
<evidence type="ECO:0000259" key="2">
    <source>
        <dbReference type="SMART" id="SM00382"/>
    </source>
</evidence>
<keyword evidence="3" id="KW-0547">Nucleotide-binding</keyword>
<proteinExistence type="predicted"/>
<dbReference type="SUPFAM" id="SSF52540">
    <property type="entry name" value="P-loop containing nucleoside triphosphate hydrolases"/>
    <property type="match status" value="1"/>
</dbReference>
<dbReference type="SMART" id="SM00382">
    <property type="entry name" value="AAA"/>
    <property type="match status" value="1"/>
</dbReference>
<organism evidence="3 4">
    <name type="scientific">Streptomyces chengmaiensis</name>
    <dbReference type="NCBI Taxonomy" id="3040919"/>
    <lineage>
        <taxon>Bacteria</taxon>
        <taxon>Bacillati</taxon>
        <taxon>Actinomycetota</taxon>
        <taxon>Actinomycetes</taxon>
        <taxon>Kitasatosporales</taxon>
        <taxon>Streptomycetaceae</taxon>
        <taxon>Streptomyces</taxon>
    </lineage>
</organism>
<keyword evidence="3" id="KW-0067">ATP-binding</keyword>